<protein>
    <submittedName>
        <fullName evidence="4">Ferrous iron transport protein B</fullName>
    </submittedName>
</protein>
<keyword evidence="1" id="KW-0812">Transmembrane</keyword>
<feature type="transmembrane region" description="Helical" evidence="1">
    <location>
        <begin position="135"/>
        <end position="154"/>
    </location>
</feature>
<evidence type="ECO:0000259" key="3">
    <source>
        <dbReference type="Pfam" id="PF07670"/>
    </source>
</evidence>
<dbReference type="GO" id="GO:0015093">
    <property type="term" value="F:ferrous iron transmembrane transporter activity"/>
    <property type="evidence" value="ECO:0007669"/>
    <property type="project" value="InterPro"/>
</dbReference>
<evidence type="ECO:0000259" key="2">
    <source>
        <dbReference type="Pfam" id="PF07664"/>
    </source>
</evidence>
<dbReference type="EMBL" id="AJWZ01001650">
    <property type="protein sequence ID" value="EKC73167.1"/>
    <property type="molecule type" value="Genomic_DNA"/>
</dbReference>
<dbReference type="Pfam" id="PF07670">
    <property type="entry name" value="Gate"/>
    <property type="match status" value="1"/>
</dbReference>
<dbReference type="PANTHER" id="PTHR43185:SF1">
    <property type="entry name" value="FE(2+) TRANSPORTER FEOB"/>
    <property type="match status" value="1"/>
</dbReference>
<evidence type="ECO:0000313" key="4">
    <source>
        <dbReference type="EMBL" id="EKC73167.1"/>
    </source>
</evidence>
<dbReference type="InterPro" id="IPR011640">
    <property type="entry name" value="Fe2_transport_prot_B_C"/>
</dbReference>
<accession>K1TJ83</accession>
<name>K1TJ83_9ZZZZ</name>
<dbReference type="Pfam" id="PF07664">
    <property type="entry name" value="FeoB_C"/>
    <property type="match status" value="1"/>
</dbReference>
<feature type="transmembrane region" description="Helical" evidence="1">
    <location>
        <begin position="108"/>
        <end position="129"/>
    </location>
</feature>
<keyword evidence="1" id="KW-0472">Membrane</keyword>
<dbReference type="GO" id="GO:0005886">
    <property type="term" value="C:plasma membrane"/>
    <property type="evidence" value="ECO:0007669"/>
    <property type="project" value="TreeGrafter"/>
</dbReference>
<dbReference type="AlphaFoldDB" id="K1TJ83"/>
<reference evidence="4" key="1">
    <citation type="journal article" date="2013" name="Environ. Microbiol.">
        <title>Microbiota from the distal guts of lean and obese adolescents exhibit partial functional redundancy besides clear differences in community structure.</title>
        <authorList>
            <person name="Ferrer M."/>
            <person name="Ruiz A."/>
            <person name="Lanza F."/>
            <person name="Haange S.B."/>
            <person name="Oberbach A."/>
            <person name="Till H."/>
            <person name="Bargiela R."/>
            <person name="Campoy C."/>
            <person name="Segura M.T."/>
            <person name="Richter M."/>
            <person name="von Bergen M."/>
            <person name="Seifert J."/>
            <person name="Suarez A."/>
        </authorList>
    </citation>
    <scope>NUCLEOTIDE SEQUENCE</scope>
</reference>
<gene>
    <name evidence="4" type="ORF">OBE_02525</name>
</gene>
<keyword evidence="1" id="KW-1133">Transmembrane helix</keyword>
<feature type="transmembrane region" description="Helical" evidence="1">
    <location>
        <begin position="43"/>
        <end position="62"/>
    </location>
</feature>
<sequence>MAILLKSSVFKGEAVPFVMELPNYRLPGLKNVVQLLWEKARDFLQRAFTVIFVATIIIWFLQSFDLRLSLTADPQQSILAWLASGIAPLFAPLGFADWRVSTALITGFMAKESVVSTLTILYGSSAAFAAALSPAAAPLLVFCLLYTPCIAAVASVKRELGNKWAVIMVVNQCAVAWLCALLVRLAAVALF</sequence>
<feature type="domain" description="Ferrous iron transport protein B C-terminal" evidence="2">
    <location>
        <begin position="1"/>
        <end position="39"/>
    </location>
</feature>
<dbReference type="InterPro" id="IPR011642">
    <property type="entry name" value="Gate_dom"/>
</dbReference>
<dbReference type="InterPro" id="IPR050860">
    <property type="entry name" value="FeoB_GTPase"/>
</dbReference>
<feature type="domain" description="Nucleoside transporter/FeoB GTPase Gate" evidence="3">
    <location>
        <begin position="46"/>
        <end position="162"/>
    </location>
</feature>
<feature type="transmembrane region" description="Helical" evidence="1">
    <location>
        <begin position="166"/>
        <end position="190"/>
    </location>
</feature>
<comment type="caution">
    <text evidence="4">The sequence shown here is derived from an EMBL/GenBank/DDBJ whole genome shotgun (WGS) entry which is preliminary data.</text>
</comment>
<proteinExistence type="predicted"/>
<dbReference type="PANTHER" id="PTHR43185">
    <property type="entry name" value="FERROUS IRON TRANSPORT PROTEIN B"/>
    <property type="match status" value="1"/>
</dbReference>
<feature type="transmembrane region" description="Helical" evidence="1">
    <location>
        <begin position="78"/>
        <end position="96"/>
    </location>
</feature>
<evidence type="ECO:0000256" key="1">
    <source>
        <dbReference type="SAM" id="Phobius"/>
    </source>
</evidence>
<organism evidence="4">
    <name type="scientific">human gut metagenome</name>
    <dbReference type="NCBI Taxonomy" id="408170"/>
    <lineage>
        <taxon>unclassified sequences</taxon>
        <taxon>metagenomes</taxon>
        <taxon>organismal metagenomes</taxon>
    </lineage>
</organism>